<dbReference type="HAMAP" id="MF_01310">
    <property type="entry name" value="Ribosomal_uS11"/>
    <property type="match status" value="1"/>
</dbReference>
<keyword evidence="5" id="KW-0934">Plastid</keyword>
<dbReference type="GO" id="GO:0005840">
    <property type="term" value="C:ribosome"/>
    <property type="evidence" value="ECO:0007669"/>
    <property type="project" value="UniProtKB-KW"/>
</dbReference>
<proteinExistence type="inferred from homology"/>
<dbReference type="Pfam" id="PF00411">
    <property type="entry name" value="Ribosomal_S11"/>
    <property type="match status" value="1"/>
</dbReference>
<dbReference type="GO" id="GO:0003735">
    <property type="term" value="F:structural constituent of ribosome"/>
    <property type="evidence" value="ECO:0007669"/>
    <property type="project" value="InterPro"/>
</dbReference>
<dbReference type="GO" id="GO:1990904">
    <property type="term" value="C:ribonucleoprotein complex"/>
    <property type="evidence" value="ECO:0007669"/>
    <property type="project" value="UniProtKB-KW"/>
</dbReference>
<evidence type="ECO:0000256" key="4">
    <source>
        <dbReference type="ARBA" id="ARBA00023274"/>
    </source>
</evidence>
<dbReference type="InterPro" id="IPR001971">
    <property type="entry name" value="Ribosomal_uS11"/>
</dbReference>
<name>A0A059SLC1_9EUKA</name>
<dbReference type="Proteomes" id="UP000243670">
    <property type="component" value="Plastid Pltd"/>
</dbReference>
<gene>
    <name evidence="5" type="primary">rps11</name>
    <name evidence="5" type="ORF">M951_p38</name>
</gene>
<reference evidence="5 6" key="1">
    <citation type="journal article" date="2014" name="BMC Genomics">
        <title>Nucleomorph and plastid genome sequences of the chlorarachniophyte Lotharella oceanica: convergent reductive evolution and frequent recombination in nucleomorph-bearing algae.</title>
        <authorList>
            <person name="Tanifuji G."/>
            <person name="Onodera N.T."/>
            <person name="Brown M.W."/>
            <person name="Curtis B.A."/>
            <person name="Roger A.J."/>
            <person name="Ka-Shu Wong G."/>
            <person name="Melkonian M."/>
            <person name="Archibald J.M."/>
        </authorList>
    </citation>
    <scope>NUCLEOTIDE SEQUENCE [LARGE SCALE GENOMIC DNA]</scope>
    <source>
        <strain evidence="5 6">CCMP622</strain>
    </source>
</reference>
<organism evidence="5 6">
    <name type="scientific">Lotharella oceanica</name>
    <dbReference type="NCBI Taxonomy" id="641309"/>
    <lineage>
        <taxon>Eukaryota</taxon>
        <taxon>Sar</taxon>
        <taxon>Rhizaria</taxon>
        <taxon>Cercozoa</taxon>
        <taxon>Chlorarachniophyceae</taxon>
        <taxon>Lotharella</taxon>
    </lineage>
</organism>
<dbReference type="EMBL" id="KF438023">
    <property type="protein sequence ID" value="AGY61424.1"/>
    <property type="molecule type" value="Genomic_DNA"/>
</dbReference>
<dbReference type="SUPFAM" id="SSF53137">
    <property type="entry name" value="Translational machinery components"/>
    <property type="match status" value="1"/>
</dbReference>
<sequence length="130" mass="14179">MVKYVRKLTIKKAKWKASDGIVYIYTTLNNTIVTIVDVTGRVVSWSSAGICGFKGARKASPFAAKTAAEFAARQCVLRGIKKAQVIIKGLGAGRHTSIRGLQDAGLKISLIKDVTINPHNGCRQPKRRRV</sequence>
<comment type="subcellular location">
    <subcellularLocation>
        <location evidence="1">Plastid</location>
        <location evidence="1">Chloroplast</location>
    </subcellularLocation>
</comment>
<dbReference type="Gene3D" id="3.30.420.80">
    <property type="entry name" value="Ribosomal protein S11"/>
    <property type="match status" value="1"/>
</dbReference>
<comment type="similarity">
    <text evidence="2">Belongs to the universal ribosomal protein uS11 family.</text>
</comment>
<keyword evidence="4" id="KW-0687">Ribonucleoprotein</keyword>
<evidence type="ECO:0000313" key="5">
    <source>
        <dbReference type="EMBL" id="AGY61424.1"/>
    </source>
</evidence>
<protein>
    <submittedName>
        <fullName evidence="5">30S ribosomal protein S11</fullName>
    </submittedName>
</protein>
<evidence type="ECO:0000256" key="3">
    <source>
        <dbReference type="ARBA" id="ARBA00022980"/>
    </source>
</evidence>
<accession>A0A059SLC1</accession>
<dbReference type="InterPro" id="IPR036967">
    <property type="entry name" value="Ribosomal_uS11_sf"/>
</dbReference>
<evidence type="ECO:0000313" key="6">
    <source>
        <dbReference type="Proteomes" id="UP000243670"/>
    </source>
</evidence>
<dbReference type="GO" id="GO:0006412">
    <property type="term" value="P:translation"/>
    <property type="evidence" value="ECO:0007669"/>
    <property type="project" value="InterPro"/>
</dbReference>
<keyword evidence="3 5" id="KW-0689">Ribosomal protein</keyword>
<geneLocation type="plastid" evidence="5"/>
<evidence type="ECO:0000256" key="1">
    <source>
        <dbReference type="ARBA" id="ARBA00004229"/>
    </source>
</evidence>
<dbReference type="PIRSF" id="PIRSF002131">
    <property type="entry name" value="Ribosomal_S11"/>
    <property type="match status" value="1"/>
</dbReference>
<dbReference type="NCBIfam" id="NF003698">
    <property type="entry name" value="PRK05309.1"/>
    <property type="match status" value="1"/>
</dbReference>
<dbReference type="GO" id="GO:0009507">
    <property type="term" value="C:chloroplast"/>
    <property type="evidence" value="ECO:0007669"/>
    <property type="project" value="UniProtKB-SubCell"/>
</dbReference>
<dbReference type="PANTHER" id="PTHR11759">
    <property type="entry name" value="40S RIBOSOMAL PROTEIN S14/30S RIBOSOMAL PROTEIN S11"/>
    <property type="match status" value="1"/>
</dbReference>
<dbReference type="AlphaFoldDB" id="A0A059SLC1"/>
<evidence type="ECO:0000256" key="2">
    <source>
        <dbReference type="ARBA" id="ARBA00006194"/>
    </source>
</evidence>